<dbReference type="AlphaFoldDB" id="A7NKU0"/>
<reference evidence="3 4" key="1">
    <citation type="submission" date="2007-08" db="EMBL/GenBank/DDBJ databases">
        <title>Complete sequence of Roseiflexus castenholzii DSM 13941.</title>
        <authorList>
            <consortium name="US DOE Joint Genome Institute"/>
            <person name="Copeland A."/>
            <person name="Lucas S."/>
            <person name="Lapidus A."/>
            <person name="Barry K."/>
            <person name="Glavina del Rio T."/>
            <person name="Dalin E."/>
            <person name="Tice H."/>
            <person name="Pitluck S."/>
            <person name="Thompson L.S."/>
            <person name="Brettin T."/>
            <person name="Bruce D."/>
            <person name="Detter J.C."/>
            <person name="Han C."/>
            <person name="Tapia R."/>
            <person name="Schmutz J."/>
            <person name="Larimer F."/>
            <person name="Land M."/>
            <person name="Hauser L."/>
            <person name="Kyrpides N."/>
            <person name="Mikhailova N."/>
            <person name="Bryant D.A."/>
            <person name="Hanada S."/>
            <person name="Tsukatani Y."/>
            <person name="Richardson P."/>
        </authorList>
    </citation>
    <scope>NUCLEOTIDE SEQUENCE [LARGE SCALE GENOMIC DNA]</scope>
    <source>
        <strain evidence="4">DSM 13941 / HLO8</strain>
    </source>
</reference>
<protein>
    <submittedName>
        <fullName evidence="3">Amidohydrolase</fullName>
        <ecNumber evidence="3">3.5.1.14</ecNumber>
    </submittedName>
</protein>
<feature type="domain" description="Peptidase M20 dimerisation" evidence="2">
    <location>
        <begin position="194"/>
        <end position="280"/>
    </location>
</feature>
<dbReference type="PANTHER" id="PTHR11014:SF63">
    <property type="entry name" value="METALLOPEPTIDASE, PUTATIVE (AFU_ORTHOLOGUE AFUA_6G09600)-RELATED"/>
    <property type="match status" value="1"/>
</dbReference>
<dbReference type="EC" id="3.5.1.14" evidence="3"/>
<evidence type="ECO:0000259" key="2">
    <source>
        <dbReference type="Pfam" id="PF07687"/>
    </source>
</evidence>
<dbReference type="GO" id="GO:0046872">
    <property type="term" value="F:metal ion binding"/>
    <property type="evidence" value="ECO:0007669"/>
    <property type="project" value="UniProtKB-KW"/>
</dbReference>
<dbReference type="Gene3D" id="3.30.70.360">
    <property type="match status" value="1"/>
</dbReference>
<dbReference type="InterPro" id="IPR036264">
    <property type="entry name" value="Bact_exopeptidase_dim_dom"/>
</dbReference>
<dbReference type="eggNOG" id="COG1473">
    <property type="taxonomic scope" value="Bacteria"/>
</dbReference>
<sequence length="396" mass="41828">MLDKANAIASEIVRLRRDIHAHPELAFQEVRTAQLVAETLREIGGIDIRTGVGKTGVVGHLGTGDGPTIGIRADMDALPIDEATGLPFASQNPGVMHACGHDAHTAILLGVAHLLKQEFAAGNLRGNVRFLFQPAEEAQDAEGLSGAPRMINDGALDGVDHVIALHVDSGLPVGKITIREGASSAAVDSFRGWITGSGGHGAYPHLGTDPLWMLLPVMQALHGIVARRVNPMHPAVVSLGVVRGGTASNVIPAEVYLEGTLRSFDPQVREQLLVEVERAFAVARAVGGDYRLEIERGYPAGHNDATVSDWISATVTDLIGADAIDRSRTGMGAEDFAYMTQKAPGAMFMLGAAIDDGVSRGHHTPIFDIDERALPIGAAILAETARRYLAGNTNDL</sequence>
<organism evidence="3 4">
    <name type="scientific">Roseiflexus castenholzii (strain DSM 13941 / HLO8)</name>
    <dbReference type="NCBI Taxonomy" id="383372"/>
    <lineage>
        <taxon>Bacteria</taxon>
        <taxon>Bacillati</taxon>
        <taxon>Chloroflexota</taxon>
        <taxon>Chloroflexia</taxon>
        <taxon>Chloroflexales</taxon>
        <taxon>Roseiflexineae</taxon>
        <taxon>Roseiflexaceae</taxon>
        <taxon>Roseiflexus</taxon>
    </lineage>
</organism>
<evidence type="ECO:0000256" key="1">
    <source>
        <dbReference type="PIRSR" id="PIRSR005962-1"/>
    </source>
</evidence>
<dbReference type="InterPro" id="IPR002933">
    <property type="entry name" value="Peptidase_M20"/>
</dbReference>
<feature type="binding site" evidence="1">
    <location>
        <position position="99"/>
    </location>
    <ligand>
        <name>Mn(2+)</name>
        <dbReference type="ChEBI" id="CHEBI:29035"/>
        <label>2</label>
    </ligand>
</feature>
<dbReference type="STRING" id="383372.Rcas_2022"/>
<keyword evidence="3" id="KW-0378">Hydrolase</keyword>
<dbReference type="Proteomes" id="UP000000263">
    <property type="component" value="Chromosome"/>
</dbReference>
<dbReference type="SUPFAM" id="SSF55031">
    <property type="entry name" value="Bacterial exopeptidase dimerisation domain"/>
    <property type="match status" value="1"/>
</dbReference>
<dbReference type="NCBIfam" id="TIGR01891">
    <property type="entry name" value="amidohydrolases"/>
    <property type="match status" value="1"/>
</dbReference>
<dbReference type="InterPro" id="IPR011650">
    <property type="entry name" value="Peptidase_M20_dimer"/>
</dbReference>
<feature type="binding site" evidence="1">
    <location>
        <position position="363"/>
    </location>
    <ligand>
        <name>Mn(2+)</name>
        <dbReference type="ChEBI" id="CHEBI:29035"/>
        <label>2</label>
    </ligand>
</feature>
<dbReference type="KEGG" id="rca:Rcas_2022"/>
<dbReference type="InterPro" id="IPR017439">
    <property type="entry name" value="Amidohydrolase"/>
</dbReference>
<proteinExistence type="predicted"/>
<keyword evidence="1" id="KW-0464">Manganese</keyword>
<keyword evidence="1" id="KW-0479">Metal-binding</keyword>
<dbReference type="OrthoDB" id="9776731at2"/>
<comment type="cofactor">
    <cofactor evidence="1">
        <name>Mn(2+)</name>
        <dbReference type="ChEBI" id="CHEBI:29035"/>
    </cofactor>
    <text evidence="1">The Mn(2+) ion enhances activity.</text>
</comment>
<feature type="binding site" evidence="1">
    <location>
        <position position="137"/>
    </location>
    <ligand>
        <name>Mn(2+)</name>
        <dbReference type="ChEBI" id="CHEBI:29035"/>
        <label>2</label>
    </ligand>
</feature>
<evidence type="ECO:0000313" key="3">
    <source>
        <dbReference type="EMBL" id="ABU58110.1"/>
    </source>
</evidence>
<dbReference type="PANTHER" id="PTHR11014">
    <property type="entry name" value="PEPTIDASE M20 FAMILY MEMBER"/>
    <property type="match status" value="1"/>
</dbReference>
<keyword evidence="4" id="KW-1185">Reference proteome</keyword>
<gene>
    <name evidence="3" type="ordered locus">Rcas_2022</name>
</gene>
<dbReference type="RefSeq" id="WP_012120534.1">
    <property type="nucleotide sequence ID" value="NC_009767.1"/>
</dbReference>
<dbReference type="CDD" id="cd03886">
    <property type="entry name" value="M20_Acy1"/>
    <property type="match status" value="1"/>
</dbReference>
<dbReference type="SUPFAM" id="SSF53187">
    <property type="entry name" value="Zn-dependent exopeptidases"/>
    <property type="match status" value="1"/>
</dbReference>
<dbReference type="PIRSF" id="PIRSF005962">
    <property type="entry name" value="Pept_M20D_amidohydro"/>
    <property type="match status" value="1"/>
</dbReference>
<name>A7NKU0_ROSCS</name>
<feature type="binding site" evidence="1">
    <location>
        <position position="101"/>
    </location>
    <ligand>
        <name>Mn(2+)</name>
        <dbReference type="ChEBI" id="CHEBI:29035"/>
        <label>2</label>
    </ligand>
</feature>
<dbReference type="GO" id="GO:0004046">
    <property type="term" value="F:aminoacylase activity"/>
    <property type="evidence" value="ECO:0007669"/>
    <property type="project" value="UniProtKB-EC"/>
</dbReference>
<dbReference type="Gene3D" id="3.40.630.10">
    <property type="entry name" value="Zn peptidases"/>
    <property type="match status" value="1"/>
</dbReference>
<dbReference type="Pfam" id="PF07687">
    <property type="entry name" value="M20_dimer"/>
    <property type="match status" value="1"/>
</dbReference>
<dbReference type="Pfam" id="PF01546">
    <property type="entry name" value="Peptidase_M20"/>
    <property type="match status" value="1"/>
</dbReference>
<accession>A7NKU0</accession>
<dbReference type="HOGENOM" id="CLU_023257_0_1_0"/>
<feature type="binding site" evidence="1">
    <location>
        <position position="166"/>
    </location>
    <ligand>
        <name>Mn(2+)</name>
        <dbReference type="ChEBI" id="CHEBI:29035"/>
        <label>2</label>
    </ligand>
</feature>
<dbReference type="EMBL" id="CP000804">
    <property type="protein sequence ID" value="ABU58110.1"/>
    <property type="molecule type" value="Genomic_DNA"/>
</dbReference>
<evidence type="ECO:0000313" key="4">
    <source>
        <dbReference type="Proteomes" id="UP000000263"/>
    </source>
</evidence>